<proteinExistence type="predicted"/>
<evidence type="ECO:0000313" key="3">
    <source>
        <dbReference type="EMBL" id="PIO57705.1"/>
    </source>
</evidence>
<keyword evidence="4" id="KW-1185">Reference proteome</keyword>
<dbReference type="Pfam" id="PF04571">
    <property type="entry name" value="Lipin_N"/>
    <property type="match status" value="1"/>
</dbReference>
<dbReference type="InterPro" id="IPR026058">
    <property type="entry name" value="LIPIN"/>
</dbReference>
<feature type="region of interest" description="Disordered" evidence="1">
    <location>
        <begin position="80"/>
        <end position="102"/>
    </location>
</feature>
<dbReference type="OrthoDB" id="4567at2759"/>
<dbReference type="GO" id="GO:0045944">
    <property type="term" value="P:positive regulation of transcription by RNA polymerase II"/>
    <property type="evidence" value="ECO:0007669"/>
    <property type="project" value="TreeGrafter"/>
</dbReference>
<dbReference type="GO" id="GO:0032869">
    <property type="term" value="P:cellular response to insulin stimulus"/>
    <property type="evidence" value="ECO:0007669"/>
    <property type="project" value="TreeGrafter"/>
</dbReference>
<dbReference type="GO" id="GO:0019432">
    <property type="term" value="P:triglyceride biosynthetic process"/>
    <property type="evidence" value="ECO:0007669"/>
    <property type="project" value="TreeGrafter"/>
</dbReference>
<accession>A0A2G9TID3</accession>
<evidence type="ECO:0000259" key="2">
    <source>
        <dbReference type="Pfam" id="PF04571"/>
    </source>
</evidence>
<dbReference type="Proteomes" id="UP000230423">
    <property type="component" value="Unassembled WGS sequence"/>
</dbReference>
<organism evidence="3 4">
    <name type="scientific">Teladorsagia circumcincta</name>
    <name type="common">Brown stomach worm</name>
    <name type="synonym">Ostertagia circumcincta</name>
    <dbReference type="NCBI Taxonomy" id="45464"/>
    <lineage>
        <taxon>Eukaryota</taxon>
        <taxon>Metazoa</taxon>
        <taxon>Ecdysozoa</taxon>
        <taxon>Nematoda</taxon>
        <taxon>Chromadorea</taxon>
        <taxon>Rhabditida</taxon>
        <taxon>Rhabditina</taxon>
        <taxon>Rhabditomorpha</taxon>
        <taxon>Strongyloidea</taxon>
        <taxon>Trichostrongylidae</taxon>
        <taxon>Teladorsagia</taxon>
    </lineage>
</organism>
<evidence type="ECO:0000313" key="4">
    <source>
        <dbReference type="Proteomes" id="UP000230423"/>
    </source>
</evidence>
<dbReference type="GO" id="GO:0008195">
    <property type="term" value="F:phosphatidate phosphatase activity"/>
    <property type="evidence" value="ECO:0007669"/>
    <property type="project" value="TreeGrafter"/>
</dbReference>
<dbReference type="GO" id="GO:0005634">
    <property type="term" value="C:nucleus"/>
    <property type="evidence" value="ECO:0007669"/>
    <property type="project" value="TreeGrafter"/>
</dbReference>
<feature type="domain" description="Lipin N-terminal" evidence="2">
    <location>
        <begin position="1"/>
        <end position="87"/>
    </location>
</feature>
<dbReference type="InterPro" id="IPR007651">
    <property type="entry name" value="Lipin_N"/>
</dbReference>
<feature type="region of interest" description="Disordered" evidence="1">
    <location>
        <begin position="120"/>
        <end position="140"/>
    </location>
</feature>
<dbReference type="GO" id="GO:0009062">
    <property type="term" value="P:fatty acid catabolic process"/>
    <property type="evidence" value="ECO:0007669"/>
    <property type="project" value="TreeGrafter"/>
</dbReference>
<sequence length="164" mass="18210">MDYAYRVLKNVKYFYNTINPATLSGAIDVIVVEQPDGEFKSTPFHYVDIQVNGEEIDLKMKLGESGVAFFVEEADPHETPSYMLTSPLPEPGGTPTQSTDQVLTESAKILCETKAAAENDRKLPTIGDASPEPVSKKDVQEPKQEWVFMDYINGSNFIANDSKQ</sequence>
<reference evidence="3 4" key="1">
    <citation type="submission" date="2015-09" db="EMBL/GenBank/DDBJ databases">
        <title>Draft genome of the parasitic nematode Teladorsagia circumcincta isolate WARC Sus (inbred).</title>
        <authorList>
            <person name="Mitreva M."/>
        </authorList>
    </citation>
    <scope>NUCLEOTIDE SEQUENCE [LARGE SCALE GENOMIC DNA]</scope>
    <source>
        <strain evidence="3 4">S</strain>
    </source>
</reference>
<dbReference type="PANTHER" id="PTHR12181:SF12">
    <property type="entry name" value="PHOSPHATIDATE PHOSPHATASE"/>
    <property type="match status" value="1"/>
</dbReference>
<dbReference type="EMBL" id="KZ364242">
    <property type="protein sequence ID" value="PIO57705.1"/>
    <property type="molecule type" value="Genomic_DNA"/>
</dbReference>
<dbReference type="PANTHER" id="PTHR12181">
    <property type="entry name" value="LIPIN"/>
    <property type="match status" value="1"/>
</dbReference>
<gene>
    <name evidence="3" type="ORF">TELCIR_20875</name>
</gene>
<name>A0A2G9TID3_TELCI</name>
<dbReference type="AlphaFoldDB" id="A0A2G9TID3"/>
<protein>
    <submittedName>
        <fullName evidence="3">Lipin, region</fullName>
    </submittedName>
</protein>
<evidence type="ECO:0000256" key="1">
    <source>
        <dbReference type="SAM" id="MobiDB-lite"/>
    </source>
</evidence>
<dbReference type="GO" id="GO:0003713">
    <property type="term" value="F:transcription coactivator activity"/>
    <property type="evidence" value="ECO:0007669"/>
    <property type="project" value="TreeGrafter"/>
</dbReference>